<evidence type="ECO:0000313" key="3">
    <source>
        <dbReference type="Proteomes" id="UP000282311"/>
    </source>
</evidence>
<dbReference type="InterPro" id="IPR029010">
    <property type="entry name" value="ThuA-like"/>
</dbReference>
<feature type="domain" description="ThuA-like" evidence="1">
    <location>
        <begin position="23"/>
        <end position="247"/>
    </location>
</feature>
<dbReference type="Proteomes" id="UP000282311">
    <property type="component" value="Unassembled WGS sequence"/>
</dbReference>
<dbReference type="Pfam" id="PF06283">
    <property type="entry name" value="ThuA"/>
    <property type="match status" value="2"/>
</dbReference>
<dbReference type="Gene3D" id="3.40.50.880">
    <property type="match status" value="2"/>
</dbReference>
<protein>
    <recommendedName>
        <fullName evidence="1">ThuA-like domain-containing protein</fullName>
    </recommendedName>
</protein>
<dbReference type="SUPFAM" id="SSF52317">
    <property type="entry name" value="Class I glutamine amidotransferase-like"/>
    <property type="match status" value="2"/>
</dbReference>
<dbReference type="RefSeq" id="WP_120749089.1">
    <property type="nucleotide sequence ID" value="NZ_RBAH01000015.1"/>
</dbReference>
<keyword evidence="3" id="KW-1185">Reference proteome</keyword>
<evidence type="ECO:0000313" key="2">
    <source>
        <dbReference type="EMBL" id="RKN80501.1"/>
    </source>
</evidence>
<name>A0A3B0C6Z9_9BACL</name>
<comment type="caution">
    <text evidence="2">The sequence shown here is derived from an EMBL/GenBank/DDBJ whole genome shotgun (WGS) entry which is preliminary data.</text>
</comment>
<dbReference type="InterPro" id="IPR029062">
    <property type="entry name" value="Class_I_gatase-like"/>
</dbReference>
<dbReference type="AlphaFoldDB" id="A0A3B0C6Z9"/>
<dbReference type="EMBL" id="RBAH01000015">
    <property type="protein sequence ID" value="RKN80501.1"/>
    <property type="molecule type" value="Genomic_DNA"/>
</dbReference>
<reference evidence="2 3" key="1">
    <citation type="journal article" date="2007" name="Int. J. Syst. Evol. Microbiol.">
        <title>Paenibacillus ginsengarvi sp. nov., isolated from soil from ginseng cultivation.</title>
        <authorList>
            <person name="Yoon M.H."/>
            <person name="Ten L.N."/>
            <person name="Im W.T."/>
        </authorList>
    </citation>
    <scope>NUCLEOTIDE SEQUENCE [LARGE SCALE GENOMIC DNA]</scope>
    <source>
        <strain evidence="2 3">KCTC 13059</strain>
    </source>
</reference>
<dbReference type="PANTHER" id="PTHR40469">
    <property type="entry name" value="SECRETED GLYCOSYL HYDROLASE"/>
    <property type="match status" value="1"/>
</dbReference>
<accession>A0A3B0C6Z9</accession>
<gene>
    <name evidence="2" type="ORF">D7M11_20375</name>
</gene>
<feature type="domain" description="ThuA-like" evidence="1">
    <location>
        <begin position="286"/>
        <end position="506"/>
    </location>
</feature>
<sequence length="520" mass="58770">MPITASRKKIVLIAGNLSHGQGAHEYIKTVRLLKALLEQSRCADRLEVAYATGGWPESDDAIRDADLLLFVTDGRDGHLYEDVPFVKSERRMRLMEACMARGCGLILLHFSTFFARAEGRRVLEWTGGYFEWQDEKGERNWYSKITGNGSKLALADRTHPIARGVAGTIELEDEIYWNMRFLPGDPRRTPIWTVPELQAEGEEASLVGWALERSDGGRSFVTSAGHRYTLWMDDSFRKAHLNAIFWAAGLDVPEGGVQSRYYTDVEVESLLNGPAAPARPLYTLLLSGNERHKWHNWERTEPLIKEILHEDVSVAVTSIFDPAPLAEWDLSAFDVILLNYCNWHDAVGLGLDERAKQNLMRFMEQGGGLVVLHFANGAFHYSLPEAGASDWPEYRRIVPRVWDHHGSSAHDNYGSFAVSISDPDHAITRGIGGFEVKDELYYNQAGDVPVHVLYTARSKNTGLDEPLAWTSEYRGGRVFQTLLGHDGESYRVPEVREMLRRAVRWAGYRIRRRGLQASAR</sequence>
<evidence type="ECO:0000259" key="1">
    <source>
        <dbReference type="Pfam" id="PF06283"/>
    </source>
</evidence>
<dbReference type="PANTHER" id="PTHR40469:SF2">
    <property type="entry name" value="GALACTOSE-BINDING DOMAIN-LIKE SUPERFAMILY PROTEIN"/>
    <property type="match status" value="1"/>
</dbReference>
<proteinExistence type="predicted"/>
<dbReference type="OrthoDB" id="189183at2"/>
<organism evidence="2 3">
    <name type="scientific">Paenibacillus ginsengarvi</name>
    <dbReference type="NCBI Taxonomy" id="400777"/>
    <lineage>
        <taxon>Bacteria</taxon>
        <taxon>Bacillati</taxon>
        <taxon>Bacillota</taxon>
        <taxon>Bacilli</taxon>
        <taxon>Bacillales</taxon>
        <taxon>Paenibacillaceae</taxon>
        <taxon>Paenibacillus</taxon>
    </lineage>
</organism>